<accession>A0A7S1PGE3</accession>
<gene>
    <name evidence="1" type="ORF">PCOS0759_LOCUS3487</name>
</gene>
<proteinExistence type="predicted"/>
<dbReference type="EMBL" id="HBGD01004233">
    <property type="protein sequence ID" value="CAD9080247.1"/>
    <property type="molecule type" value="Transcribed_RNA"/>
</dbReference>
<name>A0A7S1PGE3_9EUKA</name>
<sequence length="616" mass="71407">MSPPFQMQMLPWTAPRNARKCLSSLHHQQFPVVYSRPSSSSFYFAKGCNSATMVRKFSGNVGNATRVDAAGFMKDLRLWMQTPQWQRDSGQESDTPTTTTIESYESFVTQLQNKYNTSFSRPHLLRLFRREMNIAKRKSGAQLRRPLSRNDKLVIREHLFQASGIDTHRHSIAINSTSTTRNKSKRSRMVLNISRICHEIFVALSSTVPKQQIYHFVVREIHRMYRAQLPAQQKHEIESFVEKELQNQTSPIVKIGELCNKLEVSLPNPPPRAALYRILLNKVRIINRAHLRTQHALEIQTFVSNLAPDTPLLHNTSNLCDLFEQEHPSNRLSRDQTYHLMHKAVSNLERKPMSIKQRDIVRTAVRDNHVDSTLLNRLTVQTGLPEVQVAELIRSERLKHRTSPTKQDREHIFNYVSQCEKNQRNTRRLTTELHNQMPHLQRNQLYNLVRSSILKLDRHPVSHDVKDYVRRVLLEIPYFETTSAVSEQIMAVCDGMDSGALKESSFTRQRDCSLPLNTFVNPLPTHQIAHQISALSPDQLYRVITNEILKINRSLITDKHRETLQALMKAWEHNHSTRIKDLKRDQVASLIDTLHGSISLPRSCLVYLVNYMRKQA</sequence>
<evidence type="ECO:0000313" key="1">
    <source>
        <dbReference type="EMBL" id="CAD9080247.1"/>
    </source>
</evidence>
<protein>
    <submittedName>
        <fullName evidence="1">Uncharacterized protein</fullName>
    </submittedName>
</protein>
<dbReference type="AlphaFoldDB" id="A0A7S1PGE3"/>
<organism evidence="1">
    <name type="scientific">Percolomonas cosmopolitus</name>
    <dbReference type="NCBI Taxonomy" id="63605"/>
    <lineage>
        <taxon>Eukaryota</taxon>
        <taxon>Discoba</taxon>
        <taxon>Heterolobosea</taxon>
        <taxon>Tetramitia</taxon>
        <taxon>Eutetramitia</taxon>
        <taxon>Percolomonadidae</taxon>
        <taxon>Percolomonas</taxon>
    </lineage>
</organism>
<reference evidence="1" key="1">
    <citation type="submission" date="2021-01" db="EMBL/GenBank/DDBJ databases">
        <authorList>
            <person name="Corre E."/>
            <person name="Pelletier E."/>
            <person name="Niang G."/>
            <person name="Scheremetjew M."/>
            <person name="Finn R."/>
            <person name="Kale V."/>
            <person name="Holt S."/>
            <person name="Cochrane G."/>
            <person name="Meng A."/>
            <person name="Brown T."/>
            <person name="Cohen L."/>
        </authorList>
    </citation>
    <scope>NUCLEOTIDE SEQUENCE</scope>
    <source>
        <strain evidence="1">WS</strain>
    </source>
</reference>